<dbReference type="PIRSF" id="PIRSF001529">
    <property type="entry name" value="Ser-tRNA-synth_IIa"/>
    <property type="match status" value="1"/>
</dbReference>
<dbReference type="EC" id="6.1.1.11" evidence="4 14"/>
<comment type="pathway">
    <text evidence="2">Aminoacyl-tRNA biosynthesis; selenocysteinyl-tRNA(Sec) biosynthesis; L-seryl-tRNA(Sec) from L-serine and tRNA(Sec): step 1/1.</text>
</comment>
<dbReference type="SUPFAM" id="SSF46589">
    <property type="entry name" value="tRNA-binding arm"/>
    <property type="match status" value="1"/>
</dbReference>
<dbReference type="InterPro" id="IPR010978">
    <property type="entry name" value="tRNA-bd_arm"/>
</dbReference>
<reference evidence="19 20" key="1">
    <citation type="journal article" date="2020" name="Biotechnol. Biofuels">
        <title>New insights from the biogas microbiome by comprehensive genome-resolved metagenomics of nearly 1600 species originating from multiple anaerobic digesters.</title>
        <authorList>
            <person name="Campanaro S."/>
            <person name="Treu L."/>
            <person name="Rodriguez-R L.M."/>
            <person name="Kovalovszki A."/>
            <person name="Ziels R.M."/>
            <person name="Maus I."/>
            <person name="Zhu X."/>
            <person name="Kougias P.G."/>
            <person name="Basile A."/>
            <person name="Luo G."/>
            <person name="Schluter A."/>
            <person name="Konstantinidis K.T."/>
            <person name="Angelidaki I."/>
        </authorList>
    </citation>
    <scope>NUCLEOTIDE SEQUENCE [LARGE SCALE GENOMIC DNA]</scope>
    <source>
        <strain evidence="19">AS06rmzACSIP_421</strain>
    </source>
</reference>
<evidence type="ECO:0000256" key="11">
    <source>
        <dbReference type="ARBA" id="ARBA00039158"/>
    </source>
</evidence>
<protein>
    <recommendedName>
        <fullName evidence="11 14">Serine--tRNA ligase</fullName>
        <ecNumber evidence="4 14">6.1.1.11</ecNumber>
    </recommendedName>
</protein>
<evidence type="ECO:0000256" key="9">
    <source>
        <dbReference type="ARBA" id="ARBA00022917"/>
    </source>
</evidence>
<evidence type="ECO:0000256" key="13">
    <source>
        <dbReference type="ARBA" id="ARBA00048823"/>
    </source>
</evidence>
<evidence type="ECO:0000313" key="19">
    <source>
        <dbReference type="EMBL" id="NLE31112.1"/>
    </source>
</evidence>
<feature type="binding site" evidence="15">
    <location>
        <position position="160"/>
    </location>
    <ligand>
        <name>L-serine</name>
        <dbReference type="ChEBI" id="CHEBI:33384"/>
    </ligand>
</feature>
<feature type="binding site" evidence="15">
    <location>
        <position position="312"/>
    </location>
    <ligand>
        <name>L-serine</name>
        <dbReference type="ChEBI" id="CHEBI:33384"/>
    </ligand>
</feature>
<dbReference type="AlphaFoldDB" id="A0A847ETS2"/>
<dbReference type="PRINTS" id="PR00981">
    <property type="entry name" value="TRNASYNTHSER"/>
</dbReference>
<evidence type="ECO:0000256" key="15">
    <source>
        <dbReference type="PIRSR" id="PIRSR001529-1"/>
    </source>
</evidence>
<keyword evidence="6 19" id="KW-0436">Ligase</keyword>
<dbReference type="SUPFAM" id="SSF55681">
    <property type="entry name" value="Class II aaRS and biotin synthetases"/>
    <property type="match status" value="1"/>
</dbReference>
<dbReference type="GO" id="GO:0006434">
    <property type="term" value="P:seryl-tRNA aminoacylation"/>
    <property type="evidence" value="ECO:0007669"/>
    <property type="project" value="UniProtKB-UniRule"/>
</dbReference>
<dbReference type="Proteomes" id="UP000554004">
    <property type="component" value="Unassembled WGS sequence"/>
</dbReference>
<feature type="binding site" evidence="16">
    <location>
        <begin position="207"/>
        <end position="210"/>
    </location>
    <ligand>
        <name>ATP</name>
        <dbReference type="ChEBI" id="CHEBI:30616"/>
    </ligand>
</feature>
<dbReference type="GO" id="GO:0004828">
    <property type="term" value="F:serine-tRNA ligase activity"/>
    <property type="evidence" value="ECO:0007669"/>
    <property type="project" value="UniProtKB-UniRule"/>
</dbReference>
<dbReference type="PROSITE" id="PS50862">
    <property type="entry name" value="AA_TRNA_LIGASE_II"/>
    <property type="match status" value="1"/>
</dbReference>
<keyword evidence="9" id="KW-0648">Protein biosynthesis</keyword>
<evidence type="ECO:0000256" key="3">
    <source>
        <dbReference type="ARBA" id="ARBA00010728"/>
    </source>
</evidence>
<evidence type="ECO:0000256" key="6">
    <source>
        <dbReference type="ARBA" id="ARBA00022598"/>
    </source>
</evidence>
<comment type="catalytic activity">
    <reaction evidence="12">
        <text>tRNA(Sec) + L-serine + ATP = L-seryl-tRNA(Sec) + AMP + diphosphate + H(+)</text>
        <dbReference type="Rhea" id="RHEA:42580"/>
        <dbReference type="Rhea" id="RHEA-COMP:9742"/>
        <dbReference type="Rhea" id="RHEA-COMP:10128"/>
        <dbReference type="ChEBI" id="CHEBI:15378"/>
        <dbReference type="ChEBI" id="CHEBI:30616"/>
        <dbReference type="ChEBI" id="CHEBI:33019"/>
        <dbReference type="ChEBI" id="CHEBI:33384"/>
        <dbReference type="ChEBI" id="CHEBI:78442"/>
        <dbReference type="ChEBI" id="CHEBI:78533"/>
        <dbReference type="ChEBI" id="CHEBI:456215"/>
        <dbReference type="EC" id="6.1.1.11"/>
    </reaction>
</comment>
<dbReference type="InterPro" id="IPR002314">
    <property type="entry name" value="aa-tRNA-synt_IIb"/>
</dbReference>
<keyword evidence="5" id="KW-0963">Cytoplasm</keyword>
<dbReference type="InterPro" id="IPR006195">
    <property type="entry name" value="aa-tRNA-synth_II"/>
</dbReference>
<feature type="coiled-coil region" evidence="17">
    <location>
        <begin position="7"/>
        <end position="34"/>
    </location>
</feature>
<dbReference type="GO" id="GO:0005524">
    <property type="term" value="F:ATP binding"/>
    <property type="evidence" value="ECO:0007669"/>
    <property type="project" value="UniProtKB-KW"/>
</dbReference>
<name>A0A847ETS2_9BACT</name>
<dbReference type="InterPro" id="IPR033729">
    <property type="entry name" value="SerRS_core"/>
</dbReference>
<evidence type="ECO:0000256" key="2">
    <source>
        <dbReference type="ARBA" id="ARBA00005045"/>
    </source>
</evidence>
<comment type="subcellular location">
    <subcellularLocation>
        <location evidence="1">Cytoplasm</location>
    </subcellularLocation>
</comment>
<dbReference type="Pfam" id="PF00587">
    <property type="entry name" value="tRNA-synt_2b"/>
    <property type="match status" value="1"/>
</dbReference>
<feature type="binding site" evidence="16">
    <location>
        <begin position="278"/>
        <end position="281"/>
    </location>
    <ligand>
        <name>ATP</name>
        <dbReference type="ChEBI" id="CHEBI:30616"/>
    </ligand>
</feature>
<evidence type="ECO:0000256" key="1">
    <source>
        <dbReference type="ARBA" id="ARBA00004496"/>
    </source>
</evidence>
<evidence type="ECO:0000259" key="18">
    <source>
        <dbReference type="PROSITE" id="PS50862"/>
    </source>
</evidence>
<dbReference type="GO" id="GO:0005737">
    <property type="term" value="C:cytoplasm"/>
    <property type="evidence" value="ECO:0007669"/>
    <property type="project" value="UniProtKB-SubCell"/>
</dbReference>
<dbReference type="PANTHER" id="PTHR43697">
    <property type="entry name" value="SERYL-TRNA SYNTHETASE"/>
    <property type="match status" value="1"/>
</dbReference>
<feature type="domain" description="Aminoacyl-transfer RNA synthetases class-II family profile" evidence="18">
    <location>
        <begin position="111"/>
        <end position="339"/>
    </location>
</feature>
<evidence type="ECO:0000256" key="10">
    <source>
        <dbReference type="ARBA" id="ARBA00023146"/>
    </source>
</evidence>
<gene>
    <name evidence="19" type="primary">serS</name>
    <name evidence="19" type="ORF">GX618_02450</name>
</gene>
<keyword evidence="8 16" id="KW-0067">ATP-binding</keyword>
<evidence type="ECO:0000256" key="8">
    <source>
        <dbReference type="ARBA" id="ARBA00022840"/>
    </source>
</evidence>
<evidence type="ECO:0000256" key="17">
    <source>
        <dbReference type="SAM" id="Coils"/>
    </source>
</evidence>
<dbReference type="EMBL" id="JAAZAL010000090">
    <property type="protein sequence ID" value="NLE31112.1"/>
    <property type="molecule type" value="Genomic_DNA"/>
</dbReference>
<feature type="non-terminal residue" evidence="19">
    <location>
        <position position="1"/>
    </location>
</feature>
<evidence type="ECO:0000256" key="14">
    <source>
        <dbReference type="NCBIfam" id="TIGR00414"/>
    </source>
</evidence>
<proteinExistence type="inferred from homology"/>
<comment type="caution">
    <text evidence="19">The sequence shown here is derived from an EMBL/GenBank/DDBJ whole genome shotgun (WGS) entry which is preliminary data.</text>
</comment>
<keyword evidence="7" id="KW-0547">Nucleotide-binding</keyword>
<organism evidence="19 20">
    <name type="scientific">Candidatus Dojkabacteria bacterium</name>
    <dbReference type="NCBI Taxonomy" id="2099670"/>
    <lineage>
        <taxon>Bacteria</taxon>
        <taxon>Candidatus Dojkabacteria</taxon>
    </lineage>
</organism>
<feature type="binding site" evidence="15">
    <location>
        <position position="191"/>
    </location>
    <ligand>
        <name>L-serine</name>
        <dbReference type="ChEBI" id="CHEBI:33384"/>
    </ligand>
</feature>
<dbReference type="PANTHER" id="PTHR43697:SF1">
    <property type="entry name" value="SERINE--TRNA LIGASE"/>
    <property type="match status" value="1"/>
</dbReference>
<evidence type="ECO:0000256" key="4">
    <source>
        <dbReference type="ARBA" id="ARBA00012840"/>
    </source>
</evidence>
<dbReference type="InterPro" id="IPR002317">
    <property type="entry name" value="Ser-tRNA-ligase_type_1"/>
</dbReference>
<sequence>KQLITDLKELSSAVKQLEEKVNEYDTKLNSLIELLPNIPDEDVVEGGKEANEVIKVVGEKPVFTFEIKDHVQLGTDLKLFDFERATKLSGNNFSMYTGMGARLEWALINYFINEHINDGYEMILPPHIVGEVSGYTAGQLPKFKEDVYWLKDINQFLIPTAETALDNIFRDEILNESELPKKYFSYTPCYRKEAGSYRANERGLIRVHQFNKVEMYQYTTKEGCDKAFEELVSKAEKLVQGLGLHYRVSKLAAGDCSAPATKTYDVEVWLPAVGQYYEVSSISNVREYQSRRGNMKYRPSNGGKAEYMSTLNASGLATSRLMVALVETYQQEDGTILIPEVLRKYIGVDKIGRE</sequence>
<comment type="catalytic activity">
    <reaction evidence="13">
        <text>tRNA(Ser) + L-serine + ATP = L-seryl-tRNA(Ser) + AMP + diphosphate + H(+)</text>
        <dbReference type="Rhea" id="RHEA:12292"/>
        <dbReference type="Rhea" id="RHEA-COMP:9669"/>
        <dbReference type="Rhea" id="RHEA-COMP:9703"/>
        <dbReference type="ChEBI" id="CHEBI:15378"/>
        <dbReference type="ChEBI" id="CHEBI:30616"/>
        <dbReference type="ChEBI" id="CHEBI:33019"/>
        <dbReference type="ChEBI" id="CHEBI:33384"/>
        <dbReference type="ChEBI" id="CHEBI:78442"/>
        <dbReference type="ChEBI" id="CHEBI:78533"/>
        <dbReference type="ChEBI" id="CHEBI:456215"/>
        <dbReference type="EC" id="6.1.1.11"/>
    </reaction>
</comment>
<evidence type="ECO:0000313" key="20">
    <source>
        <dbReference type="Proteomes" id="UP000554004"/>
    </source>
</evidence>
<feature type="binding site" evidence="16">
    <location>
        <begin position="191"/>
        <end position="193"/>
    </location>
    <ligand>
        <name>ATP</name>
        <dbReference type="ChEBI" id="CHEBI:30616"/>
    </ligand>
</feature>
<dbReference type="InterPro" id="IPR045864">
    <property type="entry name" value="aa-tRNA-synth_II/BPL/LPL"/>
</dbReference>
<evidence type="ECO:0000256" key="7">
    <source>
        <dbReference type="ARBA" id="ARBA00022741"/>
    </source>
</evidence>
<dbReference type="Gene3D" id="3.30.930.10">
    <property type="entry name" value="Bira Bifunctional Protein, Domain 2"/>
    <property type="match status" value="1"/>
</dbReference>
<dbReference type="NCBIfam" id="TIGR00414">
    <property type="entry name" value="serS"/>
    <property type="match status" value="1"/>
</dbReference>
<evidence type="ECO:0000256" key="16">
    <source>
        <dbReference type="PIRSR" id="PIRSR001529-2"/>
    </source>
</evidence>
<keyword evidence="17" id="KW-0175">Coiled coil</keyword>
<evidence type="ECO:0000256" key="12">
    <source>
        <dbReference type="ARBA" id="ARBA00047929"/>
    </source>
</evidence>
<feature type="binding site" evidence="15">
    <location>
        <position position="214"/>
    </location>
    <ligand>
        <name>L-serine</name>
        <dbReference type="ChEBI" id="CHEBI:33384"/>
    </ligand>
</feature>
<dbReference type="CDD" id="cd00770">
    <property type="entry name" value="SerRS_core"/>
    <property type="match status" value="1"/>
</dbReference>
<comment type="similarity">
    <text evidence="3">Belongs to the class-II aminoacyl-tRNA synthetase family. Type-1 seryl-tRNA synthetase subfamily.</text>
</comment>
<accession>A0A847ETS2</accession>
<evidence type="ECO:0000256" key="5">
    <source>
        <dbReference type="ARBA" id="ARBA00022490"/>
    </source>
</evidence>
<keyword evidence="10" id="KW-0030">Aminoacyl-tRNA synthetase</keyword>